<keyword evidence="5" id="KW-0256">Endoplasmic reticulum</keyword>
<feature type="domain" description="Malectin" evidence="10">
    <location>
        <begin position="237"/>
        <end position="326"/>
    </location>
</feature>
<reference evidence="11 12" key="1">
    <citation type="submission" date="2022-01" db="EMBL/GenBank/DDBJ databases">
        <title>A chromosomal length assembly of Cordylochernes scorpioides.</title>
        <authorList>
            <person name="Zeh D."/>
            <person name="Zeh J."/>
        </authorList>
    </citation>
    <scope>NUCLEOTIDE SEQUENCE [LARGE SCALE GENOMIC DNA]</scope>
    <source>
        <strain evidence="11">IN4F17</strain>
        <tissue evidence="11">Whole Body</tissue>
    </source>
</reference>
<evidence type="ECO:0000256" key="6">
    <source>
        <dbReference type="ARBA" id="ARBA00022989"/>
    </source>
</evidence>
<organism evidence="11 12">
    <name type="scientific">Cordylochernes scorpioides</name>
    <dbReference type="NCBI Taxonomy" id="51811"/>
    <lineage>
        <taxon>Eukaryota</taxon>
        <taxon>Metazoa</taxon>
        <taxon>Ecdysozoa</taxon>
        <taxon>Arthropoda</taxon>
        <taxon>Chelicerata</taxon>
        <taxon>Arachnida</taxon>
        <taxon>Pseudoscorpiones</taxon>
        <taxon>Cheliferoidea</taxon>
        <taxon>Chernetidae</taxon>
        <taxon>Cordylochernes</taxon>
    </lineage>
</organism>
<keyword evidence="8" id="KW-0325">Glycoprotein</keyword>
<comment type="similarity">
    <text evidence="2">Belongs to the malectin family.</text>
</comment>
<dbReference type="PANTHER" id="PTHR13460">
    <property type="match status" value="1"/>
</dbReference>
<name>A0ABY6KIU0_9ARAC</name>
<keyword evidence="4" id="KW-0732">Signal</keyword>
<dbReference type="PANTHER" id="PTHR13460:SF0">
    <property type="entry name" value="MALECTIN"/>
    <property type="match status" value="1"/>
</dbReference>
<evidence type="ECO:0000256" key="5">
    <source>
        <dbReference type="ARBA" id="ARBA00022824"/>
    </source>
</evidence>
<keyword evidence="7" id="KW-0472">Membrane</keyword>
<protein>
    <submittedName>
        <fullName evidence="11">MLEC</fullName>
    </submittedName>
</protein>
<keyword evidence="12" id="KW-1185">Reference proteome</keyword>
<dbReference type="Gene3D" id="2.60.120.430">
    <property type="entry name" value="Galactose-binding lectin"/>
    <property type="match status" value="1"/>
</dbReference>
<keyword evidence="6" id="KW-1133">Transmembrane helix</keyword>
<proteinExistence type="inferred from homology"/>
<keyword evidence="3" id="KW-0812">Transmembrane</keyword>
<evidence type="ECO:0000256" key="1">
    <source>
        <dbReference type="ARBA" id="ARBA00004115"/>
    </source>
</evidence>
<gene>
    <name evidence="11" type="ORF">LAZ67_4003910</name>
</gene>
<evidence type="ECO:0000256" key="2">
    <source>
        <dbReference type="ARBA" id="ARBA00009141"/>
    </source>
</evidence>
<dbReference type="InterPro" id="IPR021720">
    <property type="entry name" value="Malectin_dom"/>
</dbReference>
<accession>A0ABY6KIU0</accession>
<dbReference type="EMBL" id="CP092866">
    <property type="protein sequence ID" value="UYV67110.1"/>
    <property type="molecule type" value="Genomic_DNA"/>
</dbReference>
<evidence type="ECO:0000256" key="3">
    <source>
        <dbReference type="ARBA" id="ARBA00022692"/>
    </source>
</evidence>
<dbReference type="Pfam" id="PF11721">
    <property type="entry name" value="Malectin"/>
    <property type="match status" value="1"/>
</dbReference>
<dbReference type="Proteomes" id="UP001235939">
    <property type="component" value="Chromosome 04"/>
</dbReference>
<sequence>MKGLREICGKSKQYGDCPMEDGVIELIKNDGMEKEMVQTGCVTEESERITPDNGCGLSTLNQIKWTEGGCPPDVPCRNPTPGIPSENPCEIIGDHGEFQYDSVMDCYNEAILFETTEEIQLAVTELGTSWKCNKTGLSKHTAVGASVAYGAPGMPDNVYDHDVPCNVSVQPTTFHSERMVPGFHSCVKAKTSLQEDKVFISETTTKPVFTLQEKGHKVTKDRVPRLRGNLAETREIIYAINAGGEAHVDINGIHYRRDPLHGKIGTASDYGKQLIIGRVHKNDQILYQSERYHHSTFGYEIPVNRDGEYVLVLKFSEVYFNSPGMKG</sequence>
<comment type="subcellular location">
    <subcellularLocation>
        <location evidence="1">Endoplasmic reticulum membrane</location>
        <topology evidence="1">Single-pass type I membrane protein</topology>
    </subcellularLocation>
</comment>
<evidence type="ECO:0000256" key="8">
    <source>
        <dbReference type="ARBA" id="ARBA00023180"/>
    </source>
</evidence>
<evidence type="ECO:0000256" key="9">
    <source>
        <dbReference type="ARBA" id="ARBA00023277"/>
    </source>
</evidence>
<evidence type="ECO:0000313" key="12">
    <source>
        <dbReference type="Proteomes" id="UP001235939"/>
    </source>
</evidence>
<evidence type="ECO:0000313" key="11">
    <source>
        <dbReference type="EMBL" id="UYV67110.1"/>
    </source>
</evidence>
<evidence type="ECO:0000259" key="10">
    <source>
        <dbReference type="Pfam" id="PF11721"/>
    </source>
</evidence>
<evidence type="ECO:0000256" key="7">
    <source>
        <dbReference type="ARBA" id="ARBA00023136"/>
    </source>
</evidence>
<keyword evidence="9" id="KW-0119">Carbohydrate metabolism</keyword>
<evidence type="ECO:0000256" key="4">
    <source>
        <dbReference type="ARBA" id="ARBA00022729"/>
    </source>
</evidence>
<dbReference type="InterPro" id="IPR039155">
    <property type="entry name" value="MLEC"/>
</dbReference>